<keyword evidence="5" id="KW-0175">Coiled coil</keyword>
<organism evidence="11 12">
    <name type="scientific">Angomonas deanei</name>
    <dbReference type="NCBI Taxonomy" id="59799"/>
    <lineage>
        <taxon>Eukaryota</taxon>
        <taxon>Discoba</taxon>
        <taxon>Euglenozoa</taxon>
        <taxon>Kinetoplastea</taxon>
        <taxon>Metakinetoplastina</taxon>
        <taxon>Trypanosomatida</taxon>
        <taxon>Trypanosomatidae</taxon>
        <taxon>Strigomonadinae</taxon>
        <taxon>Angomonas</taxon>
    </lineage>
</organism>
<comment type="similarity">
    <text evidence="1 9">Belongs to the GPN-loop GTPase family.</text>
</comment>
<reference evidence="11 12" key="1">
    <citation type="submission" date="2020-08" db="EMBL/GenBank/DDBJ databases">
        <authorList>
            <person name="Newling K."/>
            <person name="Davey J."/>
            <person name="Forrester S."/>
        </authorList>
    </citation>
    <scope>NUCLEOTIDE SEQUENCE [LARGE SCALE GENOMIC DNA]</scope>
    <source>
        <strain evidence="12">Crithidia deanei Carvalho (ATCC PRA-265)</strain>
    </source>
</reference>
<dbReference type="InterPro" id="IPR027417">
    <property type="entry name" value="P-loop_NTPase"/>
</dbReference>
<evidence type="ECO:0000256" key="1">
    <source>
        <dbReference type="ARBA" id="ARBA00005290"/>
    </source>
</evidence>
<dbReference type="Proteomes" id="UP000515908">
    <property type="component" value="Chromosome 14"/>
</dbReference>
<dbReference type="SUPFAM" id="SSF52540">
    <property type="entry name" value="P-loop containing nucleoside triphosphate hydrolases"/>
    <property type="match status" value="1"/>
</dbReference>
<dbReference type="PANTHER" id="PTHR21231:SF8">
    <property type="entry name" value="GPN-LOOP GTPASE 1"/>
    <property type="match status" value="1"/>
</dbReference>
<gene>
    <name evidence="11" type="ORF">ADEAN_000714800</name>
</gene>
<evidence type="ECO:0000256" key="7">
    <source>
        <dbReference type="ARBA" id="ARBA00023242"/>
    </source>
</evidence>
<evidence type="ECO:0000256" key="6">
    <source>
        <dbReference type="ARBA" id="ARBA00023134"/>
    </source>
</evidence>
<proteinExistence type="inferred from homology"/>
<keyword evidence="12" id="KW-1185">Reference proteome</keyword>
<dbReference type="GO" id="GO:0003746">
    <property type="term" value="F:translation elongation factor activity"/>
    <property type="evidence" value="ECO:0007669"/>
    <property type="project" value="UniProtKB-KW"/>
</dbReference>
<dbReference type="InterPro" id="IPR030230">
    <property type="entry name" value="Gpn1/Npa3/XAB1"/>
</dbReference>
<feature type="domain" description="AAA+ ATPase" evidence="10">
    <location>
        <begin position="12"/>
        <end position="168"/>
    </location>
</feature>
<keyword evidence="7" id="KW-0539">Nucleus</keyword>
<evidence type="ECO:0000259" key="10">
    <source>
        <dbReference type="SMART" id="SM00382"/>
    </source>
</evidence>
<evidence type="ECO:0000256" key="5">
    <source>
        <dbReference type="ARBA" id="ARBA00023054"/>
    </source>
</evidence>
<dbReference type="Pfam" id="PF03029">
    <property type="entry name" value="ATP_bind_1"/>
    <property type="match status" value="1"/>
</dbReference>
<evidence type="ECO:0000313" key="12">
    <source>
        <dbReference type="Proteomes" id="UP000515908"/>
    </source>
</evidence>
<evidence type="ECO:0000256" key="3">
    <source>
        <dbReference type="ARBA" id="ARBA00022741"/>
    </source>
</evidence>
<evidence type="ECO:0000256" key="8">
    <source>
        <dbReference type="ARBA" id="ARBA00055682"/>
    </source>
</evidence>
<dbReference type="PANTHER" id="PTHR21231">
    <property type="entry name" value="XPA-BINDING PROTEIN 1-RELATED"/>
    <property type="match status" value="1"/>
</dbReference>
<keyword evidence="11" id="KW-0648">Protein biosynthesis</keyword>
<dbReference type="InterPro" id="IPR004130">
    <property type="entry name" value="Gpn"/>
</dbReference>
<evidence type="ECO:0000256" key="4">
    <source>
        <dbReference type="ARBA" id="ARBA00022801"/>
    </source>
</evidence>
<accession>A0A7G2CJS2</accession>
<dbReference type="OrthoDB" id="243313at2759"/>
<keyword evidence="6 9" id="KW-0342">GTP-binding</keyword>
<evidence type="ECO:0000256" key="2">
    <source>
        <dbReference type="ARBA" id="ARBA00022490"/>
    </source>
</evidence>
<dbReference type="GO" id="GO:0005737">
    <property type="term" value="C:cytoplasm"/>
    <property type="evidence" value="ECO:0007669"/>
    <property type="project" value="UniProtKB-SubCell"/>
</dbReference>
<dbReference type="SMART" id="SM00382">
    <property type="entry name" value="AAA"/>
    <property type="match status" value="1"/>
</dbReference>
<dbReference type="CDD" id="cd17870">
    <property type="entry name" value="GPN1"/>
    <property type="match status" value="1"/>
</dbReference>
<sequence>METEKPQTASKKPTVLLMIGMAGTGKTTLVHRLQHYAAEEGKTAYFINLDPAVNNVPYNVNIDIRDTVNYKEVMQQYQLGPNGSILSSLNLFATKIHQVIELLEKKENLDWIVVDTPGQIEVFTWSASGQLITETFKASFPTVAVFVADTSRCLAPRTFVSTMLYASAVMLKQQVSLIVAFNKTDVASADSLISWMKDESAVEDSLNDPSDAQGGGVGGQSWSYANTLTQTFALYLQEFYEDLPFACVSAATGDGVKSLEEAVVKATSDAAEPSE</sequence>
<keyword evidence="3 9" id="KW-0547">Nucleotide-binding</keyword>
<name>A0A7G2CJS2_9TRYP</name>
<dbReference type="GO" id="GO:0005634">
    <property type="term" value="C:nucleus"/>
    <property type="evidence" value="ECO:0007669"/>
    <property type="project" value="UniProtKB-SubCell"/>
</dbReference>
<keyword evidence="11" id="KW-0251">Elongation factor</keyword>
<evidence type="ECO:0000313" key="11">
    <source>
        <dbReference type="EMBL" id="CAD2219639.1"/>
    </source>
</evidence>
<dbReference type="VEuPathDB" id="TriTrypDB:ADEAN_000714800"/>
<comment type="subcellular location">
    <subcellularLocation>
        <location evidence="9">Cytoplasm</location>
    </subcellularLocation>
    <subcellularLocation>
        <location evidence="9">Nucleus</location>
    </subcellularLocation>
</comment>
<dbReference type="GO" id="GO:0005525">
    <property type="term" value="F:GTP binding"/>
    <property type="evidence" value="ECO:0007669"/>
    <property type="project" value="UniProtKB-KW"/>
</dbReference>
<dbReference type="AlphaFoldDB" id="A0A7G2CJS2"/>
<dbReference type="GO" id="GO:0003924">
    <property type="term" value="F:GTPase activity"/>
    <property type="evidence" value="ECO:0007669"/>
    <property type="project" value="InterPro"/>
</dbReference>
<evidence type="ECO:0000256" key="9">
    <source>
        <dbReference type="RuleBase" id="RU365059"/>
    </source>
</evidence>
<dbReference type="EC" id="3.6.5.-" evidence="9"/>
<dbReference type="InterPro" id="IPR003593">
    <property type="entry name" value="AAA+_ATPase"/>
</dbReference>
<keyword evidence="4 9" id="KW-0378">Hydrolase</keyword>
<dbReference type="FunFam" id="3.40.50.300:FF:000888">
    <property type="entry name" value="GPN-loop GTPase 1"/>
    <property type="match status" value="1"/>
</dbReference>
<protein>
    <recommendedName>
        <fullName evidence="9">GPN-loop GTPase</fullName>
        <ecNumber evidence="9">3.6.5.-</ecNumber>
    </recommendedName>
</protein>
<dbReference type="EMBL" id="LR877158">
    <property type="protein sequence ID" value="CAD2219639.1"/>
    <property type="molecule type" value="Genomic_DNA"/>
</dbReference>
<keyword evidence="2 9" id="KW-0963">Cytoplasm</keyword>
<comment type="subunit">
    <text evidence="9">Binds to RNA polymerase II.</text>
</comment>
<comment type="function">
    <text evidence="8 9">Small GTPase required for proper nuclear import of RNA polymerase II (RNAPII). May act at an RNAP assembly step prior to nuclear import.</text>
</comment>
<dbReference type="Gene3D" id="3.40.50.300">
    <property type="entry name" value="P-loop containing nucleotide triphosphate hydrolases"/>
    <property type="match status" value="1"/>
</dbReference>